<organism evidence="5 6">
    <name type="scientific">Carpediemonas membranifera</name>
    <dbReference type="NCBI Taxonomy" id="201153"/>
    <lineage>
        <taxon>Eukaryota</taxon>
        <taxon>Metamonada</taxon>
        <taxon>Carpediemonas-like organisms</taxon>
        <taxon>Carpediemonas</taxon>
    </lineage>
</organism>
<dbReference type="AlphaFoldDB" id="A0A8J6E4N2"/>
<evidence type="ECO:0000256" key="1">
    <source>
        <dbReference type="PROSITE-ProRule" id="PRU00042"/>
    </source>
</evidence>
<dbReference type="Proteomes" id="UP000717585">
    <property type="component" value="Unassembled WGS sequence"/>
</dbReference>
<evidence type="ECO:0000313" key="6">
    <source>
        <dbReference type="Proteomes" id="UP000717585"/>
    </source>
</evidence>
<feature type="domain" description="C2H2-type" evidence="4">
    <location>
        <begin position="149"/>
        <end position="176"/>
    </location>
</feature>
<keyword evidence="1" id="KW-0479">Metal-binding</keyword>
<sequence>MQRVALQPPDEPVAWNDVEKFNINALFETGFIDIADTAMFDKMVNILAYGDPEQAIHGSVEDHLRHLRLFYRSLQGMVQYLAPISQQLHHHVYALEHENKELQRKVDRMEKKYSDSKKTIKQLTTQRKEYRRLLDRYESLVMANAQHGAKCEVCGKVFRTGDLMLEHCDRHCEEPSIYPRDTEISRQKHAEFAIRFRSERDKGPPEDAEAQVGGQPKMGLAELLKLTGTRPTQPDVPKRDFNTELNQLMSTRERVESQYFIGQERPAPPLPAALPDIQVNLDESQESASPPPRRPPSPESAPPHRRPPMAQGGMSESETEGSLSEEEWIV</sequence>
<dbReference type="GO" id="GO:0008270">
    <property type="term" value="F:zinc ion binding"/>
    <property type="evidence" value="ECO:0007669"/>
    <property type="project" value="UniProtKB-KW"/>
</dbReference>
<keyword evidence="1" id="KW-0862">Zinc</keyword>
<accession>A0A8J6E4N2</accession>
<dbReference type="PROSITE" id="PS50157">
    <property type="entry name" value="ZINC_FINGER_C2H2_2"/>
    <property type="match status" value="1"/>
</dbReference>
<keyword evidence="2" id="KW-0175">Coiled coil</keyword>
<comment type="caution">
    <text evidence="5">The sequence shown here is derived from an EMBL/GenBank/DDBJ whole genome shotgun (WGS) entry which is preliminary data.</text>
</comment>
<feature type="coiled-coil region" evidence="2">
    <location>
        <begin position="92"/>
        <end position="140"/>
    </location>
</feature>
<feature type="compositionally biased region" description="Pro residues" evidence="3">
    <location>
        <begin position="289"/>
        <end position="301"/>
    </location>
</feature>
<evidence type="ECO:0000259" key="4">
    <source>
        <dbReference type="PROSITE" id="PS50157"/>
    </source>
</evidence>
<keyword evidence="6" id="KW-1185">Reference proteome</keyword>
<proteinExistence type="predicted"/>
<keyword evidence="1" id="KW-0863">Zinc-finger</keyword>
<evidence type="ECO:0000256" key="3">
    <source>
        <dbReference type="SAM" id="MobiDB-lite"/>
    </source>
</evidence>
<feature type="region of interest" description="Disordered" evidence="3">
    <location>
        <begin position="264"/>
        <end position="330"/>
    </location>
</feature>
<evidence type="ECO:0000256" key="2">
    <source>
        <dbReference type="SAM" id="Coils"/>
    </source>
</evidence>
<dbReference type="InterPro" id="IPR013087">
    <property type="entry name" value="Znf_C2H2_type"/>
</dbReference>
<feature type="compositionally biased region" description="Acidic residues" evidence="3">
    <location>
        <begin position="317"/>
        <end position="330"/>
    </location>
</feature>
<reference evidence="5" key="1">
    <citation type="submission" date="2021-05" db="EMBL/GenBank/DDBJ databases">
        <title>A free-living protist that lacks canonical eukaryotic 1 DNA replication and segregation systems.</title>
        <authorList>
            <person name="Salas-Leiva D.E."/>
            <person name="Tromer E.C."/>
            <person name="Curtis B.A."/>
            <person name="Jerlstrom-Hultqvist J."/>
            <person name="Kolisko M."/>
            <person name="Yi Z."/>
            <person name="Salas-Leiva J.S."/>
            <person name="Gallot-Lavallee L."/>
            <person name="Kops G.J.P.L."/>
            <person name="Archibald J.M."/>
            <person name="Simpson A.G.B."/>
            <person name="Roger A.J."/>
        </authorList>
    </citation>
    <scope>NUCLEOTIDE SEQUENCE</scope>
    <source>
        <strain evidence="5">BICM</strain>
    </source>
</reference>
<gene>
    <name evidence="5" type="ORF">J8273_0893</name>
</gene>
<name>A0A8J6E4N2_9EUKA</name>
<evidence type="ECO:0000313" key="5">
    <source>
        <dbReference type="EMBL" id="KAG9397403.1"/>
    </source>
</evidence>
<protein>
    <submittedName>
        <fullName evidence="5">Zinc finger C2H2 type domain</fullName>
    </submittedName>
</protein>
<dbReference type="PROSITE" id="PS00028">
    <property type="entry name" value="ZINC_FINGER_C2H2_1"/>
    <property type="match status" value="1"/>
</dbReference>
<dbReference type="EMBL" id="JAHDYR010000002">
    <property type="protein sequence ID" value="KAG9397403.1"/>
    <property type="molecule type" value="Genomic_DNA"/>
</dbReference>